<dbReference type="EMBL" id="JANPWZ010002003">
    <property type="protein sequence ID" value="KAJ3561810.1"/>
    <property type="molecule type" value="Genomic_DNA"/>
</dbReference>
<comment type="function">
    <text evidence="1 10">Involved in cell fusion during mating by stabilizing the plasma membrane fusion event.</text>
</comment>
<keyword evidence="12" id="KW-1185">Reference proteome</keyword>
<evidence type="ECO:0000256" key="5">
    <source>
        <dbReference type="ARBA" id="ARBA00022692"/>
    </source>
</evidence>
<proteinExistence type="inferred from homology"/>
<dbReference type="InterPro" id="IPR026777">
    <property type="entry name" value="PRM1"/>
</dbReference>
<dbReference type="PANTHER" id="PTHR31030:SF1">
    <property type="entry name" value="PLASMA MEMBRANE FUSION PROTEIN PRM1"/>
    <property type="match status" value="1"/>
</dbReference>
<comment type="caution">
    <text evidence="11">The sequence shown here is derived from an EMBL/GenBank/DDBJ whole genome shotgun (WGS) entry which is preliminary data.</text>
</comment>
<evidence type="ECO:0000256" key="1">
    <source>
        <dbReference type="ARBA" id="ARBA00002512"/>
    </source>
</evidence>
<dbReference type="Proteomes" id="UP001148614">
    <property type="component" value="Unassembled WGS sequence"/>
</dbReference>
<keyword evidence="4 10" id="KW-1003">Cell membrane</keyword>
<evidence type="ECO:0000256" key="4">
    <source>
        <dbReference type="ARBA" id="ARBA00022475"/>
    </source>
</evidence>
<gene>
    <name evidence="11" type="ORF">NPX13_g8798</name>
</gene>
<keyword evidence="5 10" id="KW-0812">Transmembrane</keyword>
<accession>A0A9W8N7J6</accession>
<reference evidence="11" key="1">
    <citation type="submission" date="2022-07" db="EMBL/GenBank/DDBJ databases">
        <title>Genome Sequence of Xylaria arbuscula.</title>
        <authorList>
            <person name="Buettner E."/>
        </authorList>
    </citation>
    <scope>NUCLEOTIDE SEQUENCE</scope>
    <source>
        <strain evidence="11">VT107</strain>
    </source>
</reference>
<comment type="caution">
    <text evidence="10">Lacks conserved residue(s) required for the propagation of feature annotation.</text>
</comment>
<dbReference type="GO" id="GO:0032220">
    <property type="term" value="P:plasma membrane fusion involved in cytogamy"/>
    <property type="evidence" value="ECO:0007669"/>
    <property type="project" value="TreeGrafter"/>
</dbReference>
<organism evidence="11 12">
    <name type="scientific">Xylaria arbuscula</name>
    <dbReference type="NCBI Taxonomy" id="114810"/>
    <lineage>
        <taxon>Eukaryota</taxon>
        <taxon>Fungi</taxon>
        <taxon>Dikarya</taxon>
        <taxon>Ascomycota</taxon>
        <taxon>Pezizomycotina</taxon>
        <taxon>Sordariomycetes</taxon>
        <taxon>Xylariomycetidae</taxon>
        <taxon>Xylariales</taxon>
        <taxon>Xylariaceae</taxon>
        <taxon>Xylaria</taxon>
    </lineage>
</organism>
<dbReference type="GO" id="GO:0043332">
    <property type="term" value="C:mating projection tip"/>
    <property type="evidence" value="ECO:0007669"/>
    <property type="project" value="UniProtKB-UniRule"/>
</dbReference>
<evidence type="ECO:0000256" key="7">
    <source>
        <dbReference type="ARBA" id="ARBA00022989"/>
    </source>
</evidence>
<feature type="transmembrane region" description="Helical" evidence="10">
    <location>
        <begin position="65"/>
        <end position="83"/>
    </location>
</feature>
<keyword evidence="7 10" id="KW-1133">Transmembrane helix</keyword>
<comment type="similarity">
    <text evidence="3 10">Belongs to the PRM1 family.</text>
</comment>
<evidence type="ECO:0000313" key="12">
    <source>
        <dbReference type="Proteomes" id="UP001148614"/>
    </source>
</evidence>
<dbReference type="GO" id="GO:0005886">
    <property type="term" value="C:plasma membrane"/>
    <property type="evidence" value="ECO:0007669"/>
    <property type="project" value="UniProtKB-SubCell"/>
</dbReference>
<keyword evidence="6 10" id="KW-0184">Conjugation</keyword>
<sequence>MPYPWKEKGAFPSVPPSLNHVAFEMSSIKQVDANHITLTRPQSEKDITPYLGIRSRLSQVWLNKWTILILLVLLHFLLTVGSLKDNLDEAKTKALTACIKVEDVGSAFASMPHYLSVGVNQLTASSITTAVQALMSVVDMILTGIESLILFVISFVTDTYVCLISMVVHGGLNASAIAVEKTTDAINKVIDGVADGIASSADDIQKVIDDVYSVADKAGDALDDVKDGAGDVVGDIGDIFSRSRELAVFRRGVLPDKPDLQKAIVDKMKELKDVNIDSSGFVNGLNALNEKIPTFDEVKNLTRQAVSIPFDFIRDELDKAYGDWKSCTAPRSPPS</sequence>
<evidence type="ECO:0000256" key="10">
    <source>
        <dbReference type="RuleBase" id="RU366035"/>
    </source>
</evidence>
<comment type="subcellular location">
    <subcellularLocation>
        <location evidence="2 10">Cell membrane</location>
        <topology evidence="2 10">Multi-pass membrane protein</topology>
    </subcellularLocation>
</comment>
<keyword evidence="9" id="KW-0325">Glycoprotein</keyword>
<dbReference type="VEuPathDB" id="FungiDB:F4678DRAFT_476270"/>
<dbReference type="PANTHER" id="PTHR31030">
    <property type="entry name" value="PLASMA MEMBRANE FUSION PROTEIN PRM1"/>
    <property type="match status" value="1"/>
</dbReference>
<evidence type="ECO:0000256" key="2">
    <source>
        <dbReference type="ARBA" id="ARBA00004651"/>
    </source>
</evidence>
<evidence type="ECO:0000313" key="11">
    <source>
        <dbReference type="EMBL" id="KAJ3561810.1"/>
    </source>
</evidence>
<protein>
    <recommendedName>
        <fullName evidence="10">Plasma membrane fusion protein PRM1</fullName>
    </recommendedName>
</protein>
<evidence type="ECO:0000256" key="8">
    <source>
        <dbReference type="ARBA" id="ARBA00023136"/>
    </source>
</evidence>
<evidence type="ECO:0000256" key="3">
    <source>
        <dbReference type="ARBA" id="ARBA00010780"/>
    </source>
</evidence>
<name>A0A9W8N7J6_9PEZI</name>
<dbReference type="AlphaFoldDB" id="A0A9W8N7J6"/>
<keyword evidence="8 10" id="KW-0472">Membrane</keyword>
<evidence type="ECO:0000256" key="9">
    <source>
        <dbReference type="ARBA" id="ARBA00023180"/>
    </source>
</evidence>
<evidence type="ECO:0000256" key="6">
    <source>
        <dbReference type="ARBA" id="ARBA00022971"/>
    </source>
</evidence>